<dbReference type="GO" id="GO:0005829">
    <property type="term" value="C:cytosol"/>
    <property type="evidence" value="ECO:0007669"/>
    <property type="project" value="TreeGrafter"/>
</dbReference>
<evidence type="ECO:0000256" key="5">
    <source>
        <dbReference type="SAM" id="Phobius"/>
    </source>
</evidence>
<evidence type="ECO:0000313" key="8">
    <source>
        <dbReference type="Proteomes" id="UP000317214"/>
    </source>
</evidence>
<dbReference type="PROSITE" id="PS50931">
    <property type="entry name" value="HTH_LYSR"/>
    <property type="match status" value="1"/>
</dbReference>
<organism evidence="7 8">
    <name type="scientific">Neokomagataea tanensis</name>
    <dbReference type="NCBI Taxonomy" id="661191"/>
    <lineage>
        <taxon>Bacteria</taxon>
        <taxon>Pseudomonadati</taxon>
        <taxon>Pseudomonadota</taxon>
        <taxon>Alphaproteobacteria</taxon>
        <taxon>Acetobacterales</taxon>
        <taxon>Acetobacteraceae</taxon>
        <taxon>Neokomagataea</taxon>
    </lineage>
</organism>
<gene>
    <name evidence="7" type="ORF">D5366_09895</name>
</gene>
<dbReference type="AlphaFoldDB" id="A0A4Y6V9V5"/>
<sequence>MELHIILHLTHWISLGSLNLMFSWIILLFHHHRESDCEECFPSTIIFFYNIISFLNTKHRQNVMTNPQITFRELSHFLTVICQGGFVKASQALNVSQPSISQSIKNLEHKIGAQLVIRDRKSLSLTEKGQIFRRYAERTLREEINLRELLSEAKKCIEGPLRVAVPPAISSICFPNIIESFCGKYPDVMLEIDECPSDRLIPRLRSGQTEAAMLILPTTERDLQFHSLGWDSLCLLVPEQHSLGHADSCHLKAILEERVVLLREDFKINAFLNQAYAEHAATPRVTGRTSDIYLLMAMVRAGMGIGIVPSLLCQKDWMTGLRKLRLLSPSITFELALATRRDHVLSPAGEAWRAECHQHFAYPQP</sequence>
<dbReference type="Proteomes" id="UP000317214">
    <property type="component" value="Chromosome"/>
</dbReference>
<proteinExistence type="inferred from homology"/>
<dbReference type="Pfam" id="PF00126">
    <property type="entry name" value="HTH_1"/>
    <property type="match status" value="1"/>
</dbReference>
<dbReference type="InterPro" id="IPR050950">
    <property type="entry name" value="HTH-type_LysR_regulators"/>
</dbReference>
<comment type="similarity">
    <text evidence="1">Belongs to the LysR transcriptional regulatory family.</text>
</comment>
<keyword evidence="5" id="KW-0472">Membrane</keyword>
<dbReference type="EMBL" id="CP032485">
    <property type="protein sequence ID" value="QDH25470.1"/>
    <property type="molecule type" value="Genomic_DNA"/>
</dbReference>
<dbReference type="PRINTS" id="PR00039">
    <property type="entry name" value="HTHLYSR"/>
</dbReference>
<feature type="domain" description="HTH lysR-type" evidence="6">
    <location>
        <begin position="69"/>
        <end position="126"/>
    </location>
</feature>
<dbReference type="KEGG" id="ntn:D5366_09895"/>
<dbReference type="InterPro" id="IPR036390">
    <property type="entry name" value="WH_DNA-bd_sf"/>
</dbReference>
<dbReference type="CDD" id="cd05466">
    <property type="entry name" value="PBP2_LTTR_substrate"/>
    <property type="match status" value="1"/>
</dbReference>
<dbReference type="PANTHER" id="PTHR30419:SF8">
    <property type="entry name" value="NITROGEN ASSIMILATION TRANSCRIPTIONAL ACTIVATOR-RELATED"/>
    <property type="match status" value="1"/>
</dbReference>
<protein>
    <submittedName>
        <fullName evidence="7">LysR family transcriptional regulator</fullName>
    </submittedName>
</protein>
<evidence type="ECO:0000256" key="3">
    <source>
        <dbReference type="ARBA" id="ARBA00023125"/>
    </source>
</evidence>
<evidence type="ECO:0000259" key="6">
    <source>
        <dbReference type="PROSITE" id="PS50931"/>
    </source>
</evidence>
<dbReference type="Gene3D" id="1.10.10.10">
    <property type="entry name" value="Winged helix-like DNA-binding domain superfamily/Winged helix DNA-binding domain"/>
    <property type="match status" value="1"/>
</dbReference>
<dbReference type="SUPFAM" id="SSF53850">
    <property type="entry name" value="Periplasmic binding protein-like II"/>
    <property type="match status" value="1"/>
</dbReference>
<dbReference type="SUPFAM" id="SSF46785">
    <property type="entry name" value="Winged helix' DNA-binding domain"/>
    <property type="match status" value="1"/>
</dbReference>
<dbReference type="InterPro" id="IPR005119">
    <property type="entry name" value="LysR_subst-bd"/>
</dbReference>
<keyword evidence="8" id="KW-1185">Reference proteome</keyword>
<reference evidence="7 8" key="1">
    <citation type="submission" date="2018-09" db="EMBL/GenBank/DDBJ databases">
        <title>The complete genome sequence of Neokomagataea tanensis NBRC 106556(T).</title>
        <authorList>
            <person name="Chua K.-O."/>
            <person name="See-Too W.-S."/>
            <person name="Hong K.-W."/>
            <person name="Yin W.-F."/>
            <person name="Chan K.-G."/>
        </authorList>
    </citation>
    <scope>NUCLEOTIDE SEQUENCE [LARGE SCALE GENOMIC DNA]</scope>
    <source>
        <strain evidence="8">AH13 \ NBRC 106556</strain>
    </source>
</reference>
<dbReference type="InterPro" id="IPR036388">
    <property type="entry name" value="WH-like_DNA-bd_sf"/>
</dbReference>
<dbReference type="GO" id="GO:0003700">
    <property type="term" value="F:DNA-binding transcription factor activity"/>
    <property type="evidence" value="ECO:0007669"/>
    <property type="project" value="InterPro"/>
</dbReference>
<keyword evidence="3" id="KW-0238">DNA-binding</keyword>
<keyword evidence="2" id="KW-0805">Transcription regulation</keyword>
<dbReference type="Gene3D" id="3.40.190.290">
    <property type="match status" value="1"/>
</dbReference>
<evidence type="ECO:0000256" key="4">
    <source>
        <dbReference type="ARBA" id="ARBA00023163"/>
    </source>
</evidence>
<dbReference type="InterPro" id="IPR000847">
    <property type="entry name" value="LysR_HTH_N"/>
</dbReference>
<evidence type="ECO:0000256" key="1">
    <source>
        <dbReference type="ARBA" id="ARBA00009437"/>
    </source>
</evidence>
<keyword evidence="5" id="KW-1133">Transmembrane helix</keyword>
<dbReference type="PANTHER" id="PTHR30419">
    <property type="entry name" value="HTH-TYPE TRANSCRIPTIONAL REGULATOR YBHD"/>
    <property type="match status" value="1"/>
</dbReference>
<evidence type="ECO:0000313" key="7">
    <source>
        <dbReference type="EMBL" id="QDH25470.1"/>
    </source>
</evidence>
<accession>A0A4Y6V9V5</accession>
<keyword evidence="4" id="KW-0804">Transcription</keyword>
<dbReference type="RefSeq" id="WP_141493414.1">
    <property type="nucleotide sequence ID" value="NZ_CP032485.1"/>
</dbReference>
<feature type="transmembrane region" description="Helical" evidence="5">
    <location>
        <begin position="12"/>
        <end position="30"/>
    </location>
</feature>
<name>A0A4Y6V9V5_9PROT</name>
<dbReference type="GO" id="GO:0003677">
    <property type="term" value="F:DNA binding"/>
    <property type="evidence" value="ECO:0007669"/>
    <property type="project" value="UniProtKB-KW"/>
</dbReference>
<keyword evidence="5" id="KW-0812">Transmembrane</keyword>
<dbReference type="OrthoDB" id="9814165at2"/>
<dbReference type="Pfam" id="PF03466">
    <property type="entry name" value="LysR_substrate"/>
    <property type="match status" value="1"/>
</dbReference>
<dbReference type="FunFam" id="1.10.10.10:FF:000001">
    <property type="entry name" value="LysR family transcriptional regulator"/>
    <property type="match status" value="1"/>
</dbReference>
<evidence type="ECO:0000256" key="2">
    <source>
        <dbReference type="ARBA" id="ARBA00023015"/>
    </source>
</evidence>